<evidence type="ECO:0000313" key="3">
    <source>
        <dbReference type="EMBL" id="POI30336.1"/>
    </source>
</evidence>
<dbReference type="Proteomes" id="UP000237246">
    <property type="component" value="Unassembled WGS sequence"/>
</dbReference>
<dbReference type="GO" id="GO:0005615">
    <property type="term" value="C:extracellular space"/>
    <property type="evidence" value="ECO:0007669"/>
    <property type="project" value="TreeGrafter"/>
</dbReference>
<dbReference type="EMBL" id="PPHD01012216">
    <property type="protein sequence ID" value="POI30336.1"/>
    <property type="molecule type" value="Genomic_DNA"/>
</dbReference>
<evidence type="ECO:0000259" key="2">
    <source>
        <dbReference type="PROSITE" id="PS50853"/>
    </source>
</evidence>
<feature type="domain" description="Fibronectin type-III" evidence="2">
    <location>
        <begin position="4"/>
        <end position="95"/>
    </location>
</feature>
<organism evidence="3 4">
    <name type="scientific">Bambusicola thoracicus</name>
    <name type="common">Chinese bamboo-partridge</name>
    <name type="synonym">Perdix thoracica</name>
    <dbReference type="NCBI Taxonomy" id="9083"/>
    <lineage>
        <taxon>Eukaryota</taxon>
        <taxon>Metazoa</taxon>
        <taxon>Chordata</taxon>
        <taxon>Craniata</taxon>
        <taxon>Vertebrata</taxon>
        <taxon>Euteleostomi</taxon>
        <taxon>Archelosauria</taxon>
        <taxon>Archosauria</taxon>
        <taxon>Dinosauria</taxon>
        <taxon>Saurischia</taxon>
        <taxon>Theropoda</taxon>
        <taxon>Coelurosauria</taxon>
        <taxon>Aves</taxon>
        <taxon>Neognathae</taxon>
        <taxon>Galloanserae</taxon>
        <taxon>Galliformes</taxon>
        <taxon>Phasianidae</taxon>
        <taxon>Perdicinae</taxon>
        <taxon>Bambusicola</taxon>
    </lineage>
</organism>
<feature type="domain" description="Fibronectin type-III" evidence="2">
    <location>
        <begin position="460"/>
        <end position="550"/>
    </location>
</feature>
<dbReference type="SUPFAM" id="SSF49265">
    <property type="entry name" value="Fibronectin type III"/>
    <property type="match status" value="5"/>
</dbReference>
<dbReference type="AlphaFoldDB" id="A0A2P4T1V6"/>
<feature type="non-terminal residue" evidence="3">
    <location>
        <position position="1"/>
    </location>
</feature>
<name>A0A2P4T1V6_BAMTH</name>
<dbReference type="CDD" id="cd00063">
    <property type="entry name" value="FN3"/>
    <property type="match status" value="5"/>
</dbReference>
<dbReference type="PANTHER" id="PTHR46708">
    <property type="entry name" value="TENASCIN"/>
    <property type="match status" value="1"/>
</dbReference>
<sequence length="552" mass="59977">EEPELGNLSVSETGWDGFQLTWTAADGAYENFVIQVQQSDNPEETWNITVPGGQHSVNVTGLKANTPYNVTLYGVIRGYRTKPLYVETTTGAHPEVGELTVSDITPESFNLSWTTTNGDFDAFTIEIIDSNRLLEPMEFNISGNSRTAHISGLSPSTDFIVYLYGISHGFRTQAKSAAATTVEEPLLSKLTVSNATSDSMLLMWEAQDNAFDHFILEVRNSDSPLDSLVQIVPGASRHYVVTNLKAATNYTVQLHGVVDGQGGQTLTALATTEAEPQLGTLTLTNVTPDSFNLSWTTRDGPFAKFVIHVRDSFAAHEPQELTVSGGARSAHISGLLDYTGYDINIKGTTDAGVHTEPLTAFVMTEAMPPLENLTVSDINPYGFTVSWMASENAFDSFLVVVVDSGKLLDPQEFLLTGAQRQLKLKGLITGIGYEVMLYGFAKGHQTKPLSTVAVTEAEPEVDNLLVSDATPDGFRLSWTADDGVFDSFVLKIRDIKRKSDPLELIVPGHERTHDITGLKEGTEYEIELYGVSSGRRSQPINSVATTGGLSGY</sequence>
<protein>
    <recommendedName>
        <fullName evidence="2">Fibronectin type-III domain-containing protein</fullName>
    </recommendedName>
</protein>
<accession>A0A2P4T1V6</accession>
<dbReference type="Pfam" id="PF00041">
    <property type="entry name" value="fn3"/>
    <property type="match status" value="6"/>
</dbReference>
<dbReference type="Gene3D" id="2.60.40.10">
    <property type="entry name" value="Immunoglobulins"/>
    <property type="match status" value="6"/>
</dbReference>
<evidence type="ECO:0000256" key="1">
    <source>
        <dbReference type="ARBA" id="ARBA00022737"/>
    </source>
</evidence>
<dbReference type="InterPro" id="IPR050991">
    <property type="entry name" value="ECM_Regulatory_Proteins"/>
</dbReference>
<dbReference type="InterPro" id="IPR003961">
    <property type="entry name" value="FN3_dom"/>
</dbReference>
<feature type="domain" description="Fibronectin type-III" evidence="2">
    <location>
        <begin position="186"/>
        <end position="276"/>
    </location>
</feature>
<dbReference type="GO" id="GO:0030155">
    <property type="term" value="P:regulation of cell adhesion"/>
    <property type="evidence" value="ECO:0007669"/>
    <property type="project" value="TreeGrafter"/>
</dbReference>
<dbReference type="SMART" id="SM00060">
    <property type="entry name" value="FN3"/>
    <property type="match status" value="6"/>
</dbReference>
<dbReference type="OrthoDB" id="6130531at2759"/>
<reference evidence="3 4" key="1">
    <citation type="submission" date="2018-01" db="EMBL/GenBank/DDBJ databases">
        <title>Comparison of the Chinese Bamboo Partridge and Red Junglefowl genome sequences highlights the importance of demography in genome evolution.</title>
        <authorList>
            <person name="Tiley G.P."/>
            <person name="Kimball R.T."/>
            <person name="Braun E.L."/>
            <person name="Burleigh J.G."/>
        </authorList>
    </citation>
    <scope>NUCLEOTIDE SEQUENCE [LARGE SCALE GENOMIC DNA]</scope>
    <source>
        <strain evidence="3">RTK389</strain>
        <tissue evidence="3">Blood</tissue>
    </source>
</reference>
<dbReference type="InterPro" id="IPR013783">
    <property type="entry name" value="Ig-like_fold"/>
</dbReference>
<evidence type="ECO:0000313" key="4">
    <source>
        <dbReference type="Proteomes" id="UP000237246"/>
    </source>
</evidence>
<dbReference type="PANTHER" id="PTHR46708:SF1">
    <property type="entry name" value="TENASCIN"/>
    <property type="match status" value="1"/>
</dbReference>
<feature type="domain" description="Fibronectin type-III" evidence="2">
    <location>
        <begin position="277"/>
        <end position="369"/>
    </location>
</feature>
<gene>
    <name evidence="3" type="ORF">CIB84_005914</name>
</gene>
<keyword evidence="4" id="KW-1185">Reference proteome</keyword>
<proteinExistence type="predicted"/>
<dbReference type="FunFam" id="2.60.40.10:FF:000274">
    <property type="entry name" value="Tenascin C"/>
    <property type="match status" value="1"/>
</dbReference>
<dbReference type="PROSITE" id="PS50853">
    <property type="entry name" value="FN3"/>
    <property type="match status" value="5"/>
</dbReference>
<dbReference type="InterPro" id="IPR036116">
    <property type="entry name" value="FN3_sf"/>
</dbReference>
<comment type="caution">
    <text evidence="3">The sequence shown here is derived from an EMBL/GenBank/DDBJ whole genome shotgun (WGS) entry which is preliminary data.</text>
</comment>
<feature type="domain" description="Fibronectin type-III" evidence="2">
    <location>
        <begin position="96"/>
        <end position="185"/>
    </location>
</feature>
<keyword evidence="1" id="KW-0677">Repeat</keyword>